<evidence type="ECO:0000313" key="5">
    <source>
        <dbReference type="Proteomes" id="UP000216752"/>
    </source>
</evidence>
<keyword evidence="2" id="KW-1133">Transmembrane helix</keyword>
<dbReference type="Pfam" id="PF14559">
    <property type="entry name" value="TPR_19"/>
    <property type="match status" value="1"/>
</dbReference>
<dbReference type="InterPro" id="IPR019734">
    <property type="entry name" value="TPR_rpt"/>
</dbReference>
<feature type="repeat" description="TPR" evidence="1">
    <location>
        <begin position="7"/>
        <end position="40"/>
    </location>
</feature>
<dbReference type="PROSITE" id="PS50005">
    <property type="entry name" value="TPR"/>
    <property type="match status" value="1"/>
</dbReference>
<name>A0ABZ3IFB9_9FIRM</name>
<keyword evidence="1" id="KW-0802">TPR repeat</keyword>
<dbReference type="RefSeq" id="WP_094605299.1">
    <property type="nucleotide sequence ID" value="NZ_CP155573.1"/>
</dbReference>
<gene>
    <name evidence="4" type="ORF">SPSIL_003020</name>
</gene>
<dbReference type="InterPro" id="IPR003675">
    <property type="entry name" value="Rce1/LyrA-like_dom"/>
</dbReference>
<accession>A0ABZ3IFB9</accession>
<reference evidence="4" key="1">
    <citation type="submission" date="2024-05" db="EMBL/GenBank/DDBJ databases">
        <title>Isolation and characterization of Sporomusa carbonis sp. nov., a carboxydotrophic hydrogenogen in the genus of Sporomusa isolated from a charcoal burning pile.</title>
        <authorList>
            <person name="Boeer T."/>
            <person name="Rosenbaum F."/>
            <person name="Eysell L."/>
            <person name="Mueller V."/>
            <person name="Daniel R."/>
            <person name="Poehlein A."/>
        </authorList>
    </citation>
    <scope>NUCLEOTIDE SEQUENCE [LARGE SCALE GENOMIC DNA]</scope>
    <source>
        <strain evidence="4">DSM 10669</strain>
    </source>
</reference>
<dbReference type="Gene3D" id="1.25.40.10">
    <property type="entry name" value="Tetratricopeptide repeat domain"/>
    <property type="match status" value="1"/>
</dbReference>
<protein>
    <recommendedName>
        <fullName evidence="3">CAAX prenyl protease 2/Lysostaphin resistance protein A-like domain-containing protein</fullName>
    </recommendedName>
</protein>
<keyword evidence="5" id="KW-1185">Reference proteome</keyword>
<dbReference type="Proteomes" id="UP000216752">
    <property type="component" value="Chromosome"/>
</dbReference>
<evidence type="ECO:0000259" key="3">
    <source>
        <dbReference type="Pfam" id="PF02517"/>
    </source>
</evidence>
<feature type="transmembrane region" description="Helical" evidence="2">
    <location>
        <begin position="125"/>
        <end position="147"/>
    </location>
</feature>
<proteinExistence type="predicted"/>
<dbReference type="Pfam" id="PF02517">
    <property type="entry name" value="Rce1-like"/>
    <property type="match status" value="1"/>
</dbReference>
<feature type="transmembrane region" description="Helical" evidence="2">
    <location>
        <begin position="280"/>
        <end position="298"/>
    </location>
</feature>
<organism evidence="4 5">
    <name type="scientific">Sporomusa silvacetica DSM 10669</name>
    <dbReference type="NCBI Taxonomy" id="1123289"/>
    <lineage>
        <taxon>Bacteria</taxon>
        <taxon>Bacillati</taxon>
        <taxon>Bacillota</taxon>
        <taxon>Negativicutes</taxon>
        <taxon>Selenomonadales</taxon>
        <taxon>Sporomusaceae</taxon>
        <taxon>Sporomusa</taxon>
    </lineage>
</organism>
<sequence>MFKFIKIGKLLEQGVMQYQQKDFTKASHVFEQALAINEQDFTANFWMARTLTMLGDYEGVKALLNKCRELGPQVIELLVAPLENLIQELENGERLSSELIVQYNSAADNSLHQCYFKKFYALDEVISVTLIEQLLMLPMFIIAPLYRMPGVTIWGYLLMSIILCYFHYSTLLPLNLWLRYQWVKEQMNCLARDLSFRQLTVGFLIGAGVYYFGLNLLSPQLTVQSFKNPVDIQIVLWGWLAGPAAPPSEELWRLAWYNYLAKYDKYYACVGVSLLFMWSHWSAVPANFLLSLVCIWAYNRYNTIIAPMILHLAYNLFLPVNILISICASALRQLL</sequence>
<evidence type="ECO:0000256" key="1">
    <source>
        <dbReference type="PROSITE-ProRule" id="PRU00339"/>
    </source>
</evidence>
<dbReference type="InterPro" id="IPR011990">
    <property type="entry name" value="TPR-like_helical_dom_sf"/>
</dbReference>
<keyword evidence="2" id="KW-0472">Membrane</keyword>
<evidence type="ECO:0000313" key="4">
    <source>
        <dbReference type="EMBL" id="XFO64212.1"/>
    </source>
</evidence>
<feature type="transmembrane region" description="Helical" evidence="2">
    <location>
        <begin position="310"/>
        <end position="331"/>
    </location>
</feature>
<feature type="transmembrane region" description="Helical" evidence="2">
    <location>
        <begin position="199"/>
        <end position="217"/>
    </location>
</feature>
<dbReference type="SUPFAM" id="SSF48452">
    <property type="entry name" value="TPR-like"/>
    <property type="match status" value="1"/>
</dbReference>
<feature type="transmembrane region" description="Helical" evidence="2">
    <location>
        <begin position="153"/>
        <end position="178"/>
    </location>
</feature>
<evidence type="ECO:0000256" key="2">
    <source>
        <dbReference type="SAM" id="Phobius"/>
    </source>
</evidence>
<feature type="domain" description="CAAX prenyl protease 2/Lysostaphin resistance protein A-like" evidence="3">
    <location>
        <begin position="234"/>
        <end position="317"/>
    </location>
</feature>
<keyword evidence="2" id="KW-0812">Transmembrane</keyword>
<dbReference type="EMBL" id="CP155573">
    <property type="protein sequence ID" value="XFO64212.1"/>
    <property type="molecule type" value="Genomic_DNA"/>
</dbReference>